<evidence type="ECO:0000313" key="4">
    <source>
        <dbReference type="WBParaSite" id="HNAJ_0000535101-mRNA-1"/>
    </source>
</evidence>
<gene>
    <name evidence="2" type="ORF">HNAJ_LOCUS5349</name>
</gene>
<name>A0A0R3TE62_RODNA</name>
<dbReference type="Pfam" id="PF00069">
    <property type="entry name" value="Pkinase"/>
    <property type="match status" value="1"/>
</dbReference>
<evidence type="ECO:0000313" key="2">
    <source>
        <dbReference type="EMBL" id="VDO01209.1"/>
    </source>
</evidence>
<dbReference type="PROSITE" id="PS50011">
    <property type="entry name" value="PROTEIN_KINASE_DOM"/>
    <property type="match status" value="1"/>
</dbReference>
<protein>
    <submittedName>
        <fullName evidence="4">Protein kinase domain-containing protein</fullName>
    </submittedName>
</protein>
<dbReference type="EMBL" id="UZAE01004471">
    <property type="protein sequence ID" value="VDO01209.1"/>
    <property type="molecule type" value="Genomic_DNA"/>
</dbReference>
<dbReference type="InterPro" id="IPR000719">
    <property type="entry name" value="Prot_kinase_dom"/>
</dbReference>
<keyword evidence="3" id="KW-1185">Reference proteome</keyword>
<evidence type="ECO:0000259" key="1">
    <source>
        <dbReference type="PROSITE" id="PS50011"/>
    </source>
</evidence>
<organism evidence="4">
    <name type="scientific">Rodentolepis nana</name>
    <name type="common">Dwarf tapeworm</name>
    <name type="synonym">Hymenolepis nana</name>
    <dbReference type="NCBI Taxonomy" id="102285"/>
    <lineage>
        <taxon>Eukaryota</taxon>
        <taxon>Metazoa</taxon>
        <taxon>Spiralia</taxon>
        <taxon>Lophotrochozoa</taxon>
        <taxon>Platyhelminthes</taxon>
        <taxon>Cestoda</taxon>
        <taxon>Eucestoda</taxon>
        <taxon>Cyclophyllidea</taxon>
        <taxon>Hymenolepididae</taxon>
        <taxon>Rodentolepis</taxon>
    </lineage>
</organism>
<dbReference type="Gene3D" id="3.30.200.20">
    <property type="entry name" value="Phosphorylase Kinase, domain 1"/>
    <property type="match status" value="1"/>
</dbReference>
<sequence length="92" mass="10638">MRVFYAFPVFIPLLAHWSTLIERGKFGSVFRCENKQTHQILAMKEIKTDRLGRHTSGDIMEVAVLRAIGHHENIACLHSVYEVQHTCFIITE</sequence>
<dbReference type="WBParaSite" id="HNAJ_0000535101-mRNA-1">
    <property type="protein sequence ID" value="HNAJ_0000535101-mRNA-1"/>
    <property type="gene ID" value="HNAJ_0000535101"/>
</dbReference>
<reference evidence="2 3" key="2">
    <citation type="submission" date="2018-11" db="EMBL/GenBank/DDBJ databases">
        <authorList>
            <consortium name="Pathogen Informatics"/>
        </authorList>
    </citation>
    <scope>NUCLEOTIDE SEQUENCE [LARGE SCALE GENOMIC DNA]</scope>
</reference>
<dbReference type="AlphaFoldDB" id="A0A0R3TE62"/>
<dbReference type="SUPFAM" id="SSF56112">
    <property type="entry name" value="Protein kinase-like (PK-like)"/>
    <property type="match status" value="1"/>
</dbReference>
<feature type="domain" description="Protein kinase" evidence="1">
    <location>
        <begin position="15"/>
        <end position="92"/>
    </location>
</feature>
<dbReference type="InterPro" id="IPR011009">
    <property type="entry name" value="Kinase-like_dom_sf"/>
</dbReference>
<accession>A0A0R3TE62</accession>
<evidence type="ECO:0000313" key="3">
    <source>
        <dbReference type="Proteomes" id="UP000278807"/>
    </source>
</evidence>
<dbReference type="GO" id="GO:0005524">
    <property type="term" value="F:ATP binding"/>
    <property type="evidence" value="ECO:0007669"/>
    <property type="project" value="InterPro"/>
</dbReference>
<dbReference type="STRING" id="102285.A0A0R3TE62"/>
<dbReference type="Proteomes" id="UP000278807">
    <property type="component" value="Unassembled WGS sequence"/>
</dbReference>
<reference evidence="4" key="1">
    <citation type="submission" date="2017-02" db="UniProtKB">
        <authorList>
            <consortium name="WormBaseParasite"/>
        </authorList>
    </citation>
    <scope>IDENTIFICATION</scope>
</reference>
<proteinExistence type="predicted"/>
<dbReference type="GO" id="GO:0004672">
    <property type="term" value="F:protein kinase activity"/>
    <property type="evidence" value="ECO:0007669"/>
    <property type="project" value="InterPro"/>
</dbReference>
<dbReference type="OrthoDB" id="504170at2759"/>